<comment type="catalytic activity">
    <reaction evidence="2">
        <text>1,6-anhydro-N-acetyl-beta-muramate + ATP + H2O = N-acetyl-D-muramate 6-phosphate + ADP + H(+)</text>
        <dbReference type="Rhea" id="RHEA:24952"/>
        <dbReference type="ChEBI" id="CHEBI:15377"/>
        <dbReference type="ChEBI" id="CHEBI:15378"/>
        <dbReference type="ChEBI" id="CHEBI:30616"/>
        <dbReference type="ChEBI" id="CHEBI:58690"/>
        <dbReference type="ChEBI" id="CHEBI:58722"/>
        <dbReference type="ChEBI" id="CHEBI:456216"/>
        <dbReference type="EC" id="2.7.1.170"/>
    </reaction>
</comment>
<dbReference type="HAMAP" id="MF_01270">
    <property type="entry name" value="AnhMurNAc_kinase"/>
    <property type="match status" value="1"/>
</dbReference>
<comment type="caution">
    <text evidence="3">The sequence shown here is derived from an EMBL/GenBank/DDBJ whole genome shotgun (WGS) entry which is preliminary data.</text>
</comment>
<comment type="pathway">
    <text evidence="2">Cell wall biogenesis; peptidoglycan recycling.</text>
</comment>
<dbReference type="GO" id="GO:0005524">
    <property type="term" value="F:ATP binding"/>
    <property type="evidence" value="ECO:0007669"/>
    <property type="project" value="UniProtKB-UniRule"/>
</dbReference>
<evidence type="ECO:0000313" key="4">
    <source>
        <dbReference type="Proteomes" id="UP000606044"/>
    </source>
</evidence>
<dbReference type="GO" id="GO:0097175">
    <property type="term" value="P:1,6-anhydro-N-acetyl-beta-muramic acid catabolic process"/>
    <property type="evidence" value="ECO:0007669"/>
    <property type="project" value="UniProtKB-UniRule"/>
</dbReference>
<dbReference type="GO" id="GO:0016773">
    <property type="term" value="F:phosphotransferase activity, alcohol group as acceptor"/>
    <property type="evidence" value="ECO:0007669"/>
    <property type="project" value="UniProtKB-UniRule"/>
</dbReference>
<dbReference type="AlphaFoldDB" id="A0A917C172"/>
<protein>
    <recommendedName>
        <fullName evidence="2">Anhydro-N-acetylmuramic acid kinase</fullName>
        <ecNumber evidence="2">2.7.1.170</ecNumber>
    </recommendedName>
    <alternativeName>
        <fullName evidence="2">AnhMurNAc kinase</fullName>
    </alternativeName>
</protein>
<dbReference type="EMBL" id="BMCT01000003">
    <property type="protein sequence ID" value="GGF65606.1"/>
    <property type="molecule type" value="Genomic_DNA"/>
</dbReference>
<proteinExistence type="inferred from homology"/>
<feature type="binding site" evidence="2">
    <location>
        <begin position="9"/>
        <end position="16"/>
    </location>
    <ligand>
        <name>ATP</name>
        <dbReference type="ChEBI" id="CHEBI:30616"/>
    </ligand>
</feature>
<reference evidence="3" key="2">
    <citation type="submission" date="2020-09" db="EMBL/GenBank/DDBJ databases">
        <authorList>
            <person name="Sun Q."/>
            <person name="Sedlacek I."/>
        </authorList>
    </citation>
    <scope>NUCLEOTIDE SEQUENCE</scope>
    <source>
        <strain evidence="3">CCM 7897</strain>
    </source>
</reference>
<dbReference type="EC" id="2.7.1.170" evidence="2"/>
<dbReference type="InterPro" id="IPR043129">
    <property type="entry name" value="ATPase_NBD"/>
</dbReference>
<dbReference type="GO" id="GO:0006040">
    <property type="term" value="P:amino sugar metabolic process"/>
    <property type="evidence" value="ECO:0007669"/>
    <property type="project" value="InterPro"/>
</dbReference>
<comment type="similarity">
    <text evidence="2">Belongs to the anhydro-N-acetylmuramic acid kinase family.</text>
</comment>
<comment type="function">
    <text evidence="2">Catalyzes the specific phosphorylation of 1,6-anhydro-N-acetylmuramic acid (anhMurNAc) with the simultaneous cleavage of the 1,6-anhydro ring, generating MurNAc-6-P. Is required for the utilization of anhMurNAc either imported from the medium or derived from its own cell wall murein, and thus plays a role in cell wall recycling.</text>
</comment>
<dbReference type="PANTHER" id="PTHR30605:SF0">
    <property type="entry name" value="ANHYDRO-N-ACETYLMURAMIC ACID KINASE"/>
    <property type="match status" value="1"/>
</dbReference>
<evidence type="ECO:0000256" key="2">
    <source>
        <dbReference type="HAMAP-Rule" id="MF_01270"/>
    </source>
</evidence>
<keyword evidence="2 3" id="KW-0418">Kinase</keyword>
<accession>A0A917C172</accession>
<dbReference type="NCBIfam" id="NF007141">
    <property type="entry name" value="PRK09585.1-5"/>
    <property type="match status" value="1"/>
</dbReference>
<comment type="pathway">
    <text evidence="2">Amino-sugar metabolism; 1,6-anhydro-N-acetylmuramate degradation.</text>
</comment>
<dbReference type="GO" id="GO:0016301">
    <property type="term" value="F:kinase activity"/>
    <property type="evidence" value="ECO:0007669"/>
    <property type="project" value="UniProtKB-KW"/>
</dbReference>
<organism evidence="3 4">
    <name type="scientific">Azorhizobium oxalatiphilum</name>
    <dbReference type="NCBI Taxonomy" id="980631"/>
    <lineage>
        <taxon>Bacteria</taxon>
        <taxon>Pseudomonadati</taxon>
        <taxon>Pseudomonadota</taxon>
        <taxon>Alphaproteobacteria</taxon>
        <taxon>Hyphomicrobiales</taxon>
        <taxon>Xanthobacteraceae</taxon>
        <taxon>Azorhizobium</taxon>
    </lineage>
</organism>
<dbReference type="Proteomes" id="UP000606044">
    <property type="component" value="Unassembled WGS sequence"/>
</dbReference>
<dbReference type="PANTHER" id="PTHR30605">
    <property type="entry name" value="ANHYDRO-N-ACETYLMURAMIC ACID KINASE"/>
    <property type="match status" value="1"/>
</dbReference>
<dbReference type="Pfam" id="PF03702">
    <property type="entry name" value="AnmK"/>
    <property type="match status" value="1"/>
</dbReference>
<dbReference type="SUPFAM" id="SSF53067">
    <property type="entry name" value="Actin-like ATPase domain"/>
    <property type="match status" value="1"/>
</dbReference>
<gene>
    <name evidence="2 3" type="primary">anmK</name>
    <name evidence="3" type="ORF">GCM10007301_26700</name>
</gene>
<dbReference type="InterPro" id="IPR005338">
    <property type="entry name" value="Anhydro_N_Ac-Mur_kinase"/>
</dbReference>
<reference evidence="3" key="1">
    <citation type="journal article" date="2014" name="Int. J. Syst. Evol. Microbiol.">
        <title>Complete genome sequence of Corynebacterium casei LMG S-19264T (=DSM 44701T), isolated from a smear-ripened cheese.</title>
        <authorList>
            <consortium name="US DOE Joint Genome Institute (JGI-PGF)"/>
            <person name="Walter F."/>
            <person name="Albersmeier A."/>
            <person name="Kalinowski J."/>
            <person name="Ruckert C."/>
        </authorList>
    </citation>
    <scope>NUCLEOTIDE SEQUENCE</scope>
    <source>
        <strain evidence="3">CCM 7897</strain>
    </source>
</reference>
<dbReference type="RefSeq" id="WP_188579750.1">
    <property type="nucleotide sequence ID" value="NZ_BMCT01000003.1"/>
</dbReference>
<keyword evidence="2" id="KW-0547">Nucleotide-binding</keyword>
<keyword evidence="2" id="KW-0808">Transferase</keyword>
<dbReference type="Gene3D" id="3.30.420.40">
    <property type="match status" value="2"/>
</dbReference>
<name>A0A917C172_9HYPH</name>
<evidence type="ECO:0000256" key="1">
    <source>
        <dbReference type="ARBA" id="ARBA00023277"/>
    </source>
</evidence>
<keyword evidence="1 2" id="KW-0119">Carbohydrate metabolism</keyword>
<keyword evidence="4" id="KW-1185">Reference proteome</keyword>
<keyword evidence="2" id="KW-0067">ATP-binding</keyword>
<dbReference type="GO" id="GO:0009254">
    <property type="term" value="P:peptidoglycan turnover"/>
    <property type="evidence" value="ECO:0007669"/>
    <property type="project" value="UniProtKB-UniRule"/>
</dbReference>
<evidence type="ECO:0000313" key="3">
    <source>
        <dbReference type="EMBL" id="GGF65606.1"/>
    </source>
</evidence>
<sequence>MRAIGLMSGTSMDGIDAALIETDGETVSWLGSGLTLPYDAATRALLEGAMADARGVNARDDRPGRLAEAESRITTLHGEAVRALMETLRLTPSDIDVVGFHGQTVIHRPDARLTVQIGLGQALADDLSIPVVADFRAADVAVGGQGAPLVPVFHQALVRALELPAPVAVLNIGGVANVTVLEKDADPIACDTGPGNALIDDFMAERTGRPYDESGRAAAAGRVDEEPVKAVLAHPFFTAPPPKSLDRNEFKAFVAERLNLSGLSTEDGAATLTAVTARTIAALVPLLPRAPQSWIVAGGGARNPTLLTMLEAILGRPVRPAEAVGWSADALEAHAFGFLAVRSLRGLPLTFPTTTGIAAPLTGGVRFSPRLREM</sequence>